<keyword evidence="10" id="KW-0472">Membrane</keyword>
<evidence type="ECO:0000313" key="13">
    <source>
        <dbReference type="Proteomes" id="UP000654947"/>
    </source>
</evidence>
<evidence type="ECO:0000256" key="4">
    <source>
        <dbReference type="ARBA" id="ARBA00022679"/>
    </source>
</evidence>
<keyword evidence="5" id="KW-0547">Nucleotide-binding</keyword>
<evidence type="ECO:0000256" key="5">
    <source>
        <dbReference type="ARBA" id="ARBA00022741"/>
    </source>
</evidence>
<feature type="region of interest" description="Disordered" evidence="9">
    <location>
        <begin position="337"/>
        <end position="358"/>
    </location>
</feature>
<comment type="caution">
    <text evidence="12">The sequence shown here is derived from an EMBL/GenBank/DDBJ whole genome shotgun (WGS) entry which is preliminary data.</text>
</comment>
<sequence length="390" mass="41668">MREWTGRHPVLVDAIVLAPFLLLYVSLVLTSAEGGRTGHTSVSLHLALALALLLPLALRRTWPVPVFVFVTAVAAVYLGLDVGLFVPGLAVVVALCTVAAHCRPAWAITALGVVEAWCVLAIVLSPHADWGDWKVFALYSFLFMLCWVTGLYVRLRRRYVLGLVERAQWLERERDARAQAAVAAERERIAREMHDVVAHNLSVMVVQAEGATYAVDQDPGRAKGAMETVASTGRSALSEVRGILGLLRAGSNHDEDEYAPQTGIGGLDRVVEQVRAAGLPVEFTVGGDRRRLPTGVELAAFRVVQEALTNALKHAGPEVGRVRVEVRYGAETLGLRVSDDGGGPSLSHAEGEGPGQGLIGMRERVSVHGGSLRAGPGPDGGFEVVASLPL</sequence>
<feature type="transmembrane region" description="Helical" evidence="10">
    <location>
        <begin position="105"/>
        <end position="124"/>
    </location>
</feature>
<evidence type="ECO:0000256" key="3">
    <source>
        <dbReference type="ARBA" id="ARBA00022553"/>
    </source>
</evidence>
<keyword evidence="6 12" id="KW-0418">Kinase</keyword>
<accession>A0A918XBX3</accession>
<dbReference type="InterPro" id="IPR050482">
    <property type="entry name" value="Sensor_HK_TwoCompSys"/>
</dbReference>
<keyword evidence="10" id="KW-0812">Transmembrane</keyword>
<evidence type="ECO:0000256" key="9">
    <source>
        <dbReference type="SAM" id="MobiDB-lite"/>
    </source>
</evidence>
<dbReference type="Pfam" id="PF07730">
    <property type="entry name" value="HisKA_3"/>
    <property type="match status" value="1"/>
</dbReference>
<dbReference type="Gene3D" id="1.20.5.1930">
    <property type="match status" value="1"/>
</dbReference>
<dbReference type="EC" id="2.7.13.3" evidence="2"/>
<evidence type="ECO:0000256" key="7">
    <source>
        <dbReference type="ARBA" id="ARBA00022840"/>
    </source>
</evidence>
<comment type="catalytic activity">
    <reaction evidence="1">
        <text>ATP + protein L-histidine = ADP + protein N-phospho-L-histidine.</text>
        <dbReference type="EC" id="2.7.13.3"/>
    </reaction>
</comment>
<dbReference type="Pfam" id="PF02518">
    <property type="entry name" value="HATPase_c"/>
    <property type="match status" value="1"/>
</dbReference>
<reference evidence="12 13" key="1">
    <citation type="journal article" date="2014" name="Int. J. Syst. Evol. Microbiol.">
        <title>Complete genome sequence of Corynebacterium casei LMG S-19264T (=DSM 44701T), isolated from a smear-ripened cheese.</title>
        <authorList>
            <consortium name="US DOE Joint Genome Institute (JGI-PGF)"/>
            <person name="Walter F."/>
            <person name="Albersmeier A."/>
            <person name="Kalinowski J."/>
            <person name="Ruckert C."/>
        </authorList>
    </citation>
    <scope>NUCLEOTIDE SEQUENCE [LARGE SCALE GENOMIC DNA]</scope>
    <source>
        <strain evidence="12 13">KCTC 19473</strain>
    </source>
</reference>
<keyword evidence="3" id="KW-0597">Phosphoprotein</keyword>
<dbReference type="InterPro" id="IPR011712">
    <property type="entry name" value="Sig_transdc_His_kin_sub3_dim/P"/>
</dbReference>
<dbReference type="PROSITE" id="PS50109">
    <property type="entry name" value="HIS_KIN"/>
    <property type="match status" value="1"/>
</dbReference>
<dbReference type="CDD" id="cd16917">
    <property type="entry name" value="HATPase_UhpB-NarQ-NarX-like"/>
    <property type="match status" value="1"/>
</dbReference>
<dbReference type="GO" id="GO:0000155">
    <property type="term" value="F:phosphorelay sensor kinase activity"/>
    <property type="evidence" value="ECO:0007669"/>
    <property type="project" value="InterPro"/>
</dbReference>
<dbReference type="PANTHER" id="PTHR24421">
    <property type="entry name" value="NITRATE/NITRITE SENSOR PROTEIN NARX-RELATED"/>
    <property type="match status" value="1"/>
</dbReference>
<feature type="transmembrane region" description="Helical" evidence="10">
    <location>
        <begin position="64"/>
        <end position="93"/>
    </location>
</feature>
<feature type="domain" description="Histidine kinase" evidence="11">
    <location>
        <begin position="302"/>
        <end position="390"/>
    </location>
</feature>
<dbReference type="InterPro" id="IPR036890">
    <property type="entry name" value="HATPase_C_sf"/>
</dbReference>
<evidence type="ECO:0000313" key="12">
    <source>
        <dbReference type="EMBL" id="GHD22090.1"/>
    </source>
</evidence>
<evidence type="ECO:0000259" key="11">
    <source>
        <dbReference type="PROSITE" id="PS50109"/>
    </source>
</evidence>
<dbReference type="AlphaFoldDB" id="A0A918XBX3"/>
<dbReference type="SUPFAM" id="SSF55874">
    <property type="entry name" value="ATPase domain of HSP90 chaperone/DNA topoisomerase II/histidine kinase"/>
    <property type="match status" value="1"/>
</dbReference>
<keyword evidence="7" id="KW-0067">ATP-binding</keyword>
<dbReference type="PANTHER" id="PTHR24421:SF10">
    <property type="entry name" value="NITRATE_NITRITE SENSOR PROTEIN NARQ"/>
    <property type="match status" value="1"/>
</dbReference>
<evidence type="ECO:0000256" key="2">
    <source>
        <dbReference type="ARBA" id="ARBA00012438"/>
    </source>
</evidence>
<evidence type="ECO:0000256" key="6">
    <source>
        <dbReference type="ARBA" id="ARBA00022777"/>
    </source>
</evidence>
<dbReference type="GO" id="GO:0016020">
    <property type="term" value="C:membrane"/>
    <property type="evidence" value="ECO:0007669"/>
    <property type="project" value="InterPro"/>
</dbReference>
<dbReference type="InterPro" id="IPR005467">
    <property type="entry name" value="His_kinase_dom"/>
</dbReference>
<gene>
    <name evidence="12" type="ORF">GCM10007147_15990</name>
</gene>
<dbReference type="Pfam" id="PF23539">
    <property type="entry name" value="DUF7134"/>
    <property type="match status" value="1"/>
</dbReference>
<dbReference type="Gene3D" id="3.30.565.10">
    <property type="entry name" value="Histidine kinase-like ATPase, C-terminal domain"/>
    <property type="match status" value="1"/>
</dbReference>
<keyword evidence="4" id="KW-0808">Transferase</keyword>
<keyword evidence="10" id="KW-1133">Transmembrane helix</keyword>
<dbReference type="SMART" id="SM00387">
    <property type="entry name" value="HATPase_c"/>
    <property type="match status" value="1"/>
</dbReference>
<evidence type="ECO:0000256" key="8">
    <source>
        <dbReference type="ARBA" id="ARBA00023012"/>
    </source>
</evidence>
<dbReference type="EMBL" id="BMXL01000006">
    <property type="protein sequence ID" value="GHD22090.1"/>
    <property type="molecule type" value="Genomic_DNA"/>
</dbReference>
<feature type="transmembrane region" description="Helical" evidence="10">
    <location>
        <begin position="42"/>
        <end position="58"/>
    </location>
</feature>
<protein>
    <recommendedName>
        <fullName evidence="2">histidine kinase</fullName>
        <ecNumber evidence="2">2.7.13.3</ecNumber>
    </recommendedName>
</protein>
<feature type="transmembrane region" description="Helical" evidence="10">
    <location>
        <begin position="12"/>
        <end position="30"/>
    </location>
</feature>
<dbReference type="GO" id="GO:0046983">
    <property type="term" value="F:protein dimerization activity"/>
    <property type="evidence" value="ECO:0007669"/>
    <property type="project" value="InterPro"/>
</dbReference>
<evidence type="ECO:0000256" key="1">
    <source>
        <dbReference type="ARBA" id="ARBA00000085"/>
    </source>
</evidence>
<name>A0A918XBX3_9ACTN</name>
<proteinExistence type="predicted"/>
<dbReference type="InterPro" id="IPR003594">
    <property type="entry name" value="HATPase_dom"/>
</dbReference>
<feature type="transmembrane region" description="Helical" evidence="10">
    <location>
        <begin position="136"/>
        <end position="153"/>
    </location>
</feature>
<dbReference type="GO" id="GO:0005524">
    <property type="term" value="F:ATP binding"/>
    <property type="evidence" value="ECO:0007669"/>
    <property type="project" value="UniProtKB-KW"/>
</dbReference>
<dbReference type="InterPro" id="IPR055558">
    <property type="entry name" value="DUF7134"/>
</dbReference>
<dbReference type="Proteomes" id="UP000654947">
    <property type="component" value="Unassembled WGS sequence"/>
</dbReference>
<keyword evidence="8" id="KW-0902">Two-component regulatory system</keyword>
<evidence type="ECO:0000256" key="10">
    <source>
        <dbReference type="SAM" id="Phobius"/>
    </source>
</evidence>
<organism evidence="12 13">
    <name type="scientific">Nocardiopsis kunsanensis</name>
    <dbReference type="NCBI Taxonomy" id="141693"/>
    <lineage>
        <taxon>Bacteria</taxon>
        <taxon>Bacillati</taxon>
        <taxon>Actinomycetota</taxon>
        <taxon>Actinomycetes</taxon>
        <taxon>Streptosporangiales</taxon>
        <taxon>Nocardiopsidaceae</taxon>
        <taxon>Nocardiopsis</taxon>
    </lineage>
</organism>
<keyword evidence="13" id="KW-1185">Reference proteome</keyword>